<keyword evidence="2" id="KW-1185">Reference proteome</keyword>
<dbReference type="RefSeq" id="WP_211800288.1">
    <property type="nucleotide sequence ID" value="NZ_JAGSCS010000004.1"/>
</dbReference>
<reference evidence="1" key="1">
    <citation type="submission" date="2021-04" db="EMBL/GenBank/DDBJ databases">
        <title>Proteiniclasticum sedimins sp. nov., an obligate anaerobic bacterium isolated from anaerobic sludge.</title>
        <authorList>
            <person name="Liu J."/>
        </authorList>
    </citation>
    <scope>NUCLEOTIDE SEQUENCE</scope>
    <source>
        <strain evidence="1">BAD-10</strain>
    </source>
</reference>
<proteinExistence type="predicted"/>
<dbReference type="Proteomes" id="UP000675379">
    <property type="component" value="Unassembled WGS sequence"/>
</dbReference>
<organism evidence="1 2">
    <name type="scientific">Proteiniclasticum sediminis</name>
    <dbReference type="NCBI Taxonomy" id="2804028"/>
    <lineage>
        <taxon>Bacteria</taxon>
        <taxon>Bacillati</taxon>
        <taxon>Bacillota</taxon>
        <taxon>Clostridia</taxon>
        <taxon>Eubacteriales</taxon>
        <taxon>Clostridiaceae</taxon>
        <taxon>Proteiniclasticum</taxon>
    </lineage>
</organism>
<dbReference type="EMBL" id="JAGSCS010000004">
    <property type="protein sequence ID" value="MBR0575720.1"/>
    <property type="molecule type" value="Genomic_DNA"/>
</dbReference>
<accession>A0A941CN34</accession>
<evidence type="ECO:0000313" key="2">
    <source>
        <dbReference type="Proteomes" id="UP000675379"/>
    </source>
</evidence>
<comment type="caution">
    <text evidence="1">The sequence shown here is derived from an EMBL/GenBank/DDBJ whole genome shotgun (WGS) entry which is preliminary data.</text>
</comment>
<gene>
    <name evidence="1" type="ORF">KCG48_05110</name>
</gene>
<evidence type="ECO:0000313" key="1">
    <source>
        <dbReference type="EMBL" id="MBR0575720.1"/>
    </source>
</evidence>
<sequence>MNEYLTLPIGTKIKATGKCNGFPVIAGKIVGKHNDVYYIVEGADKVRYYVQPAYFEIEEV</sequence>
<dbReference type="AlphaFoldDB" id="A0A941CN34"/>
<name>A0A941CN34_9CLOT</name>
<protein>
    <submittedName>
        <fullName evidence="1">Uncharacterized protein</fullName>
    </submittedName>
</protein>